<dbReference type="PANTHER" id="PTHR46091">
    <property type="entry name" value="BLR7054 PROTEIN"/>
    <property type="match status" value="1"/>
</dbReference>
<keyword evidence="2" id="KW-0732">Signal</keyword>
<dbReference type="GO" id="GO:0016491">
    <property type="term" value="F:oxidoreductase activity"/>
    <property type="evidence" value="ECO:0007669"/>
    <property type="project" value="InterPro"/>
</dbReference>
<evidence type="ECO:0000256" key="5">
    <source>
        <dbReference type="ARBA" id="ARBA00023027"/>
    </source>
</evidence>
<evidence type="ECO:0000256" key="4">
    <source>
        <dbReference type="ARBA" id="ARBA00022857"/>
    </source>
</evidence>
<keyword evidence="5" id="KW-0520">NAD</keyword>
<evidence type="ECO:0000313" key="7">
    <source>
        <dbReference type="EMBL" id="RMZ59979.1"/>
    </source>
</evidence>
<dbReference type="Gene3D" id="3.90.660.50">
    <property type="match status" value="1"/>
</dbReference>
<dbReference type="InterPro" id="IPR036188">
    <property type="entry name" value="FAD/NAD-bd_sf"/>
</dbReference>
<dbReference type="SUPFAM" id="SSF51905">
    <property type="entry name" value="FAD/NAD(P)-binding domain"/>
    <property type="match status" value="1"/>
</dbReference>
<sequence length="509" mass="58848">MFFSYLKYIYYMMESINSDELVIGGGLSGLMYGLTAVTEGRSVIISEAHHKVGGYATNFYRNKRKFLFDCSQHKVTGLNKDLGNLWNALDRLGLQSLINEFHFYNELTTVVYKNRFITIPSDPEHIKEALISYFPEERWGIEKLFEDILTYGYQHYMFSRMLLNEYTLNKDLLRESRILSKLTTREYYKKLFKKNDIIEVLSSIAIYLGAISHEVNAFYFLHFLYATFYGGQSYIKGTGQRLSDILLKEFLDRGGEILKKNPVYEIESRGDYIQATTKKKLIEAQRIIATCSPNDVVTMLGREKVDDSFLKILDSFQIGWGHFCVYAVTSVPPEELGLTCSEYLLVSDNGDYFTEDDFESDLYYDILTLSVTNYHKIDSSGGYIIQFIILDHGDKWFNLSEEEYNDRKEKVQQKIIERVYQTFPKLENKLIYVESSTPKTNYRFTLSTQGSAFAYKVLPKTHLGMLNNFPNDKINLVSSWVSGPGYESAMCLGFTQALLLNNKKALKHV</sequence>
<dbReference type="Proteomes" id="UP000267524">
    <property type="component" value="Unassembled WGS sequence"/>
</dbReference>
<keyword evidence="1" id="KW-0285">Flavoprotein</keyword>
<name>A0A3M7LCM7_9FLAO</name>
<reference evidence="7 8" key="1">
    <citation type="submission" date="2018-08" db="EMBL/GenBank/DDBJ databases">
        <title>Chryseobacterium nematophagum: a novel matrix digesting pathogen of nematodes.</title>
        <authorList>
            <person name="Page A."/>
            <person name="Roberts M."/>
            <person name="Felix M.-A."/>
            <person name="Weir W."/>
        </authorList>
    </citation>
    <scope>NUCLEOTIDE SEQUENCE [LARGE SCALE GENOMIC DNA]</scope>
    <source>
        <strain evidence="7 8">JUb275</strain>
    </source>
</reference>
<comment type="caution">
    <text evidence="7">The sequence shown here is derived from an EMBL/GenBank/DDBJ whole genome shotgun (WGS) entry which is preliminary data.</text>
</comment>
<evidence type="ECO:0000256" key="3">
    <source>
        <dbReference type="ARBA" id="ARBA00022827"/>
    </source>
</evidence>
<feature type="domain" description="Amine oxidase" evidence="6">
    <location>
        <begin position="28"/>
        <end position="404"/>
    </location>
</feature>
<dbReference type="AlphaFoldDB" id="A0A3M7LCM7"/>
<accession>A0A3M7LCM7</accession>
<keyword evidence="3" id="KW-0274">FAD</keyword>
<evidence type="ECO:0000256" key="1">
    <source>
        <dbReference type="ARBA" id="ARBA00022630"/>
    </source>
</evidence>
<dbReference type="PANTHER" id="PTHR46091:SF3">
    <property type="entry name" value="AMINE OXIDASE DOMAIN-CONTAINING PROTEIN"/>
    <property type="match status" value="1"/>
</dbReference>
<evidence type="ECO:0000256" key="2">
    <source>
        <dbReference type="ARBA" id="ARBA00022729"/>
    </source>
</evidence>
<organism evidence="7 8">
    <name type="scientific">Chryseobacterium nematophagum</name>
    <dbReference type="NCBI Taxonomy" id="2305228"/>
    <lineage>
        <taxon>Bacteria</taxon>
        <taxon>Pseudomonadati</taxon>
        <taxon>Bacteroidota</taxon>
        <taxon>Flavobacteriia</taxon>
        <taxon>Flavobacteriales</taxon>
        <taxon>Weeksellaceae</taxon>
        <taxon>Chryseobacterium group</taxon>
        <taxon>Chryseobacterium</taxon>
    </lineage>
</organism>
<protein>
    <submittedName>
        <fullName evidence="7">NAD(P)/FAD-dependent oxidoreductase</fullName>
    </submittedName>
</protein>
<dbReference type="InterPro" id="IPR002937">
    <property type="entry name" value="Amino_oxidase"/>
</dbReference>
<gene>
    <name evidence="7" type="ORF">D1632_10300</name>
</gene>
<evidence type="ECO:0000313" key="8">
    <source>
        <dbReference type="Proteomes" id="UP000267524"/>
    </source>
</evidence>
<dbReference type="InterPro" id="IPR052206">
    <property type="entry name" value="Retinol_saturase"/>
</dbReference>
<dbReference type="Pfam" id="PF01593">
    <property type="entry name" value="Amino_oxidase"/>
    <property type="match status" value="1"/>
</dbReference>
<keyword evidence="8" id="KW-1185">Reference proteome</keyword>
<proteinExistence type="predicted"/>
<evidence type="ECO:0000259" key="6">
    <source>
        <dbReference type="Pfam" id="PF01593"/>
    </source>
</evidence>
<dbReference type="EMBL" id="QWIV01000013">
    <property type="protein sequence ID" value="RMZ59979.1"/>
    <property type="molecule type" value="Genomic_DNA"/>
</dbReference>
<dbReference type="Gene3D" id="3.50.50.60">
    <property type="entry name" value="FAD/NAD(P)-binding domain"/>
    <property type="match status" value="2"/>
</dbReference>
<keyword evidence="4" id="KW-0521">NADP</keyword>